<dbReference type="Gene3D" id="3.30.730.10">
    <property type="entry name" value="AP2/ERF domain"/>
    <property type="match status" value="1"/>
</dbReference>
<feature type="compositionally biased region" description="Basic and acidic residues" evidence="6">
    <location>
        <begin position="195"/>
        <end position="205"/>
    </location>
</feature>
<keyword evidence="3" id="KW-0238">DNA-binding</keyword>
<reference evidence="11 13" key="4">
    <citation type="submission" date="2015-12" db="EMBL/GenBank/DDBJ databases">
        <title>Update maize B73 reference genome by single molecule sequencing technologies.</title>
        <authorList>
            <consortium name="Maize Genome Sequencing Project"/>
            <person name="Ware D."/>
        </authorList>
    </citation>
    <scope>NUCLEOTIDE SEQUENCE [LARGE SCALE GENOMIC DNA]</scope>
    <source>
        <strain evidence="13">cv. B73</strain>
        <tissue evidence="11">Seedling</tissue>
    </source>
</reference>
<keyword evidence="2" id="KW-0805">Transcription regulation</keyword>
<reference evidence="8" key="2">
    <citation type="journal article" date="2009" name="PLoS Genet.">
        <title>Sequencing, mapping, and analysis of 27,455 maize full-length cDNAs.</title>
        <authorList>
            <person name="Soderlund C."/>
            <person name="Descour A."/>
            <person name="Kudrna D."/>
            <person name="Bomhoff M."/>
            <person name="Boyd L."/>
            <person name="Currie J."/>
            <person name="Angelova A."/>
            <person name="Collura K."/>
            <person name="Wissotski M."/>
            <person name="Ashley E."/>
            <person name="Morrow D."/>
            <person name="Fernandes J."/>
            <person name="Walbot V."/>
            <person name="Yu Y."/>
        </authorList>
    </citation>
    <scope>NUCLEOTIDE SEQUENCE</scope>
    <source>
        <strain evidence="8">B73</strain>
    </source>
</reference>
<dbReference type="FunFam" id="3.30.730.10:FF:000001">
    <property type="entry name" value="Ethylene-responsive transcription factor 2"/>
    <property type="match status" value="1"/>
</dbReference>
<feature type="compositionally biased region" description="Basic residues" evidence="6">
    <location>
        <begin position="93"/>
        <end position="105"/>
    </location>
</feature>
<dbReference type="Pfam" id="PF00847">
    <property type="entry name" value="AP2"/>
    <property type="match status" value="1"/>
</dbReference>
<evidence type="ECO:0000313" key="12">
    <source>
        <dbReference type="EnsemblPlants" id="Zm00001eb006180_P001"/>
    </source>
</evidence>
<dbReference type="ExpressionAtlas" id="B4FQB2">
    <property type="expression patterns" value="baseline and differential"/>
</dbReference>
<evidence type="ECO:0000256" key="6">
    <source>
        <dbReference type="SAM" id="MobiDB-lite"/>
    </source>
</evidence>
<reference evidence="9" key="1">
    <citation type="journal article" date="2009" name="Plant Mol. Biol.">
        <title>Insights into corn genes derived from large-scale cDNA sequencing.</title>
        <authorList>
            <person name="Alexandrov N.N."/>
            <person name="Brover V.V."/>
            <person name="Freidin S."/>
            <person name="Troukhan M.E."/>
            <person name="Tatarinova T.V."/>
            <person name="Zhang H."/>
            <person name="Swaller T.J."/>
            <person name="Lu Y.P."/>
            <person name="Bouck J."/>
            <person name="Flavell R.B."/>
            <person name="Feldmann K.A."/>
        </authorList>
    </citation>
    <scope>NUCLEOTIDE SEQUENCE</scope>
</reference>
<dbReference type="PANTHER" id="PTHR31190">
    <property type="entry name" value="DNA-BINDING DOMAIN"/>
    <property type="match status" value="1"/>
</dbReference>
<feature type="compositionally biased region" description="Polar residues" evidence="6">
    <location>
        <begin position="241"/>
        <end position="255"/>
    </location>
</feature>
<evidence type="ECO:0000313" key="9">
    <source>
        <dbReference type="EMBL" id="ACG42362.1"/>
    </source>
</evidence>
<evidence type="ECO:0000256" key="4">
    <source>
        <dbReference type="ARBA" id="ARBA00023163"/>
    </source>
</evidence>
<comment type="subcellular location">
    <subcellularLocation>
        <location evidence="1">Nucleus</location>
    </subcellularLocation>
</comment>
<dbReference type="EMBL" id="EU970244">
    <property type="protein sequence ID" value="ACG42362.1"/>
    <property type="molecule type" value="mRNA"/>
</dbReference>
<name>B4FQB2_MAIZE</name>
<feature type="region of interest" description="Disordered" evidence="6">
    <location>
        <begin position="18"/>
        <end position="44"/>
    </location>
</feature>
<dbReference type="Proteomes" id="UP000007305">
    <property type="component" value="Chromosome 1"/>
</dbReference>
<feature type="domain" description="AP2/ERF" evidence="7">
    <location>
        <begin position="101"/>
        <end position="158"/>
    </location>
</feature>
<dbReference type="OrthoDB" id="686354at2759"/>
<protein>
    <submittedName>
        <fullName evidence="10">AP2-EREBP transcription factor</fullName>
    </submittedName>
    <submittedName>
        <fullName evidence="11">Ethylene-responsive transcription factor RAP2-3</fullName>
    </submittedName>
    <submittedName>
        <fullName evidence="9">Root abundant factor</fullName>
    </submittedName>
</protein>
<feature type="region of interest" description="Disordered" evidence="6">
    <location>
        <begin position="154"/>
        <end position="212"/>
    </location>
</feature>
<dbReference type="InterPro" id="IPR036955">
    <property type="entry name" value="AP2/ERF_dom_sf"/>
</dbReference>
<evidence type="ECO:0000313" key="10">
    <source>
        <dbReference type="EMBL" id="AIB04429.1"/>
    </source>
</evidence>
<dbReference type="GO" id="GO:0009873">
    <property type="term" value="P:ethylene-activated signaling pathway"/>
    <property type="evidence" value="ECO:0007669"/>
    <property type="project" value="InterPro"/>
</dbReference>
<evidence type="ECO:0000256" key="5">
    <source>
        <dbReference type="ARBA" id="ARBA00023242"/>
    </source>
</evidence>
<dbReference type="eggNOG" id="ENOG502QV26">
    <property type="taxonomic scope" value="Eukaryota"/>
</dbReference>
<dbReference type="GO" id="GO:0005634">
    <property type="term" value="C:nucleus"/>
    <property type="evidence" value="ECO:0007669"/>
    <property type="project" value="UniProtKB-SubCell"/>
</dbReference>
<dbReference type="InterPro" id="IPR044808">
    <property type="entry name" value="ERF_plant"/>
</dbReference>
<reference evidence="12" key="5">
    <citation type="submission" date="2019-07" db="EMBL/GenBank/DDBJ databases">
        <authorList>
            <person name="Seetharam A."/>
            <person name="Woodhouse M."/>
            <person name="Cannon E."/>
        </authorList>
    </citation>
    <scope>NUCLEOTIDE SEQUENCE [LARGE SCALE GENOMIC DNA]</scope>
    <source>
        <strain evidence="12">cv. B73</strain>
    </source>
</reference>
<dbReference type="HOGENOM" id="CLU_054468_0_1_1"/>
<dbReference type="CDD" id="cd00018">
    <property type="entry name" value="AP2"/>
    <property type="match status" value="1"/>
</dbReference>
<organism evidence="8">
    <name type="scientific">Zea mays</name>
    <name type="common">Maize</name>
    <dbReference type="NCBI Taxonomy" id="4577"/>
    <lineage>
        <taxon>Eukaryota</taxon>
        <taxon>Viridiplantae</taxon>
        <taxon>Streptophyta</taxon>
        <taxon>Embryophyta</taxon>
        <taxon>Tracheophyta</taxon>
        <taxon>Spermatophyta</taxon>
        <taxon>Magnoliopsida</taxon>
        <taxon>Liliopsida</taxon>
        <taxon>Poales</taxon>
        <taxon>Poaceae</taxon>
        <taxon>PACMAD clade</taxon>
        <taxon>Panicoideae</taxon>
        <taxon>Andropogonodae</taxon>
        <taxon>Andropogoneae</taxon>
        <taxon>Tripsacinae</taxon>
        <taxon>Zea</taxon>
    </lineage>
</organism>
<sequence>MCGGAILAELIPPTRRVASKPVTEGHLWSASSKKAGSGRDKRHQHEYADDDFEAAFEDFDDDFDVHEDDEDGHFVFSSKSALSPALHDGRAASQKKQRGRQFRGIRQRPWGKWAAEIRDPHKGTRVWLGTFSTAEDAARAYDVEARRLRGSKAKVNFPAASGRARGRARPRRGDDGNPRTAPETQHPAQPALLPRGERETQRKEGIAAVKPEATESFDVGGGLFFDMAFPTFPASPPPQAVDTSFAGSTATSETGSPAKRPRCDEDSSEGGSGSALELADELAFDPFVLLQMPYSGGYDDDSLDGLFAADEAVQQDVGNGMDGVRLWSFDEFPAVDGSVF</sequence>
<dbReference type="SMART" id="SM00380">
    <property type="entry name" value="AP2"/>
    <property type="match status" value="1"/>
</dbReference>
<accession>B4FQB2</accession>
<dbReference type="InterPro" id="IPR016177">
    <property type="entry name" value="DNA-bd_dom_sf"/>
</dbReference>
<evidence type="ECO:0000256" key="2">
    <source>
        <dbReference type="ARBA" id="ARBA00023015"/>
    </source>
</evidence>
<dbReference type="EnsemblPlants" id="Zm00001eb006180_T001">
    <property type="protein sequence ID" value="Zm00001eb006180_P001"/>
    <property type="gene ID" value="Zm00001eb006180"/>
</dbReference>
<dbReference type="SUPFAM" id="SSF54171">
    <property type="entry name" value="DNA-binding domain"/>
    <property type="match status" value="1"/>
</dbReference>
<dbReference type="STRING" id="4577.B4FQB2"/>
<dbReference type="PROSITE" id="PS51032">
    <property type="entry name" value="AP2_ERF"/>
    <property type="match status" value="1"/>
</dbReference>
<dbReference type="FunCoup" id="B4FQB2">
    <property type="interactions" value="38"/>
</dbReference>
<dbReference type="GO" id="GO:0003677">
    <property type="term" value="F:DNA binding"/>
    <property type="evidence" value="ECO:0007669"/>
    <property type="project" value="UniProtKB-KW"/>
</dbReference>
<dbReference type="GO" id="GO:0003700">
    <property type="term" value="F:DNA-binding transcription factor activity"/>
    <property type="evidence" value="ECO:0007669"/>
    <property type="project" value="InterPro"/>
</dbReference>
<dbReference type="AlphaFoldDB" id="B4FQB2"/>
<evidence type="ECO:0000256" key="3">
    <source>
        <dbReference type="ARBA" id="ARBA00023125"/>
    </source>
</evidence>
<dbReference type="EMBL" id="KJ726938">
    <property type="protein sequence ID" value="AIB04429.1"/>
    <property type="molecule type" value="mRNA"/>
</dbReference>
<keyword evidence="4" id="KW-0804">Transcription</keyword>
<dbReference type="PANTHER" id="PTHR31190:SF194">
    <property type="entry name" value="AP2 DOMAIN CONTAINING PROTEIN"/>
    <property type="match status" value="1"/>
</dbReference>
<reference evidence="12" key="6">
    <citation type="submission" date="2021-05" db="UniProtKB">
        <authorList>
            <consortium name="EnsemblPlants"/>
        </authorList>
    </citation>
    <scope>IDENTIFICATION</scope>
    <source>
        <strain evidence="12">cv. B73</strain>
    </source>
</reference>
<dbReference type="PaxDb" id="4577-GRMZM2G018984_P02"/>
<dbReference type="Gramene" id="Zm00001eb006180_T001">
    <property type="protein sequence ID" value="Zm00001eb006180_P001"/>
    <property type="gene ID" value="Zm00001eb006180"/>
</dbReference>
<evidence type="ECO:0000313" key="13">
    <source>
        <dbReference type="Proteomes" id="UP000007305"/>
    </source>
</evidence>
<gene>
    <name evidence="10" type="primary">EREB180</name>
    <name evidence="12" type="synonym">LOC100192457</name>
    <name evidence="11" type="ORF">ZEAMMB73_Zm00001d027925</name>
</gene>
<feature type="region of interest" description="Disordered" evidence="6">
    <location>
        <begin position="86"/>
        <end position="105"/>
    </location>
</feature>
<feature type="region of interest" description="Disordered" evidence="6">
    <location>
        <begin position="235"/>
        <end position="275"/>
    </location>
</feature>
<proteinExistence type="evidence at transcript level"/>
<evidence type="ECO:0000256" key="1">
    <source>
        <dbReference type="ARBA" id="ARBA00004123"/>
    </source>
</evidence>
<keyword evidence="5" id="KW-0539">Nucleus</keyword>
<evidence type="ECO:0000259" key="7">
    <source>
        <dbReference type="PROSITE" id="PS51032"/>
    </source>
</evidence>
<dbReference type="EMBL" id="CM007647">
    <property type="protein sequence ID" value="ONL94300.1"/>
    <property type="molecule type" value="Genomic_DNA"/>
</dbReference>
<evidence type="ECO:0000313" key="11">
    <source>
        <dbReference type="EMBL" id="ONL94300.1"/>
    </source>
</evidence>
<dbReference type="SMR" id="B4FQB2"/>
<dbReference type="InterPro" id="IPR001471">
    <property type="entry name" value="AP2/ERF_dom"/>
</dbReference>
<dbReference type="PRINTS" id="PR00367">
    <property type="entry name" value="ETHRSPELEMNT"/>
</dbReference>
<evidence type="ECO:0000313" key="8">
    <source>
        <dbReference type="EMBL" id="ACF84305.1"/>
    </source>
</evidence>
<keyword evidence="13" id="KW-1185">Reference proteome</keyword>
<dbReference type="EMBL" id="BT039300">
    <property type="protein sequence ID" value="ACF84305.1"/>
    <property type="molecule type" value="mRNA"/>
</dbReference>
<reference evidence="10" key="3">
    <citation type="submission" date="2014-04" db="EMBL/GenBank/DDBJ databases">
        <title>The Maize TFome - Development of a transcription factor open reading frame collection for functional genomics.</title>
        <authorList>
            <person name="Burdo B."/>
            <person name="Gray J."/>
            <person name="Goetting-Minesky M.P."/>
            <person name="Wittler B."/>
            <person name="Hunt M."/>
            <person name="Li T."/>
            <person name="Velliquette D."/>
            <person name="Thomas J."/>
            <person name="Gentzel I."/>
            <person name="Dos Santos Brito M."/>
            <person name="Mejia-Guerra M.K."/>
            <person name="Connolly L.N."/>
            <person name="Qaisi D."/>
            <person name="Li W."/>
            <person name="Casas M.I."/>
            <person name="Doseff A.I."/>
            <person name="Grotewold E."/>
        </authorList>
    </citation>
    <scope>NUCLEOTIDE SEQUENCE</scope>
</reference>
<dbReference type="OMA" id="MFPYESM"/>